<organism evidence="2 3">
    <name type="scientific">Armillaria solidipes</name>
    <dbReference type="NCBI Taxonomy" id="1076256"/>
    <lineage>
        <taxon>Eukaryota</taxon>
        <taxon>Fungi</taxon>
        <taxon>Dikarya</taxon>
        <taxon>Basidiomycota</taxon>
        <taxon>Agaricomycotina</taxon>
        <taxon>Agaricomycetes</taxon>
        <taxon>Agaricomycetidae</taxon>
        <taxon>Agaricales</taxon>
        <taxon>Marasmiineae</taxon>
        <taxon>Physalacriaceae</taxon>
        <taxon>Armillaria</taxon>
    </lineage>
</organism>
<gene>
    <name evidence="2" type="ORF">ARMSODRAFT_896474</name>
</gene>
<keyword evidence="1" id="KW-0472">Membrane</keyword>
<protein>
    <submittedName>
        <fullName evidence="2">Uncharacterized protein</fullName>
    </submittedName>
</protein>
<feature type="transmembrane region" description="Helical" evidence="1">
    <location>
        <begin position="31"/>
        <end position="53"/>
    </location>
</feature>
<name>A0A2H3BAR2_9AGAR</name>
<keyword evidence="1" id="KW-0812">Transmembrane</keyword>
<evidence type="ECO:0000256" key="1">
    <source>
        <dbReference type="SAM" id="Phobius"/>
    </source>
</evidence>
<keyword evidence="1" id="KW-1133">Transmembrane helix</keyword>
<proteinExistence type="predicted"/>
<dbReference type="AlphaFoldDB" id="A0A2H3BAR2"/>
<keyword evidence="3" id="KW-1185">Reference proteome</keyword>
<dbReference type="EMBL" id="KZ293474">
    <property type="protein sequence ID" value="PBK61667.1"/>
    <property type="molecule type" value="Genomic_DNA"/>
</dbReference>
<dbReference type="Proteomes" id="UP000218334">
    <property type="component" value="Unassembled WGS sequence"/>
</dbReference>
<feature type="non-terminal residue" evidence="2">
    <location>
        <position position="1"/>
    </location>
</feature>
<accession>A0A2H3BAR2</accession>
<evidence type="ECO:0000313" key="2">
    <source>
        <dbReference type="EMBL" id="PBK61667.1"/>
    </source>
</evidence>
<sequence length="74" mass="8245">STIGYVFTMAGGPISWSSHVQKKMALSTMEVEYVTVEAMLIQLLMLTIFTYFVPYCDLVSDHILPHLSMSLLSG</sequence>
<reference evidence="3" key="1">
    <citation type="journal article" date="2017" name="Nat. Ecol. Evol.">
        <title>Genome expansion and lineage-specific genetic innovations in the forest pathogenic fungi Armillaria.</title>
        <authorList>
            <person name="Sipos G."/>
            <person name="Prasanna A.N."/>
            <person name="Walter M.C."/>
            <person name="O'Connor E."/>
            <person name="Balint B."/>
            <person name="Krizsan K."/>
            <person name="Kiss B."/>
            <person name="Hess J."/>
            <person name="Varga T."/>
            <person name="Slot J."/>
            <person name="Riley R."/>
            <person name="Boka B."/>
            <person name="Rigling D."/>
            <person name="Barry K."/>
            <person name="Lee J."/>
            <person name="Mihaltcheva S."/>
            <person name="LaButti K."/>
            <person name="Lipzen A."/>
            <person name="Waldron R."/>
            <person name="Moloney N.M."/>
            <person name="Sperisen C."/>
            <person name="Kredics L."/>
            <person name="Vagvoelgyi C."/>
            <person name="Patrignani A."/>
            <person name="Fitzpatrick D."/>
            <person name="Nagy I."/>
            <person name="Doyle S."/>
            <person name="Anderson J.B."/>
            <person name="Grigoriev I.V."/>
            <person name="Gueldener U."/>
            <person name="Muensterkoetter M."/>
            <person name="Nagy L.G."/>
        </authorList>
    </citation>
    <scope>NUCLEOTIDE SEQUENCE [LARGE SCALE GENOMIC DNA]</scope>
    <source>
        <strain evidence="3">28-4</strain>
    </source>
</reference>
<evidence type="ECO:0000313" key="3">
    <source>
        <dbReference type="Proteomes" id="UP000218334"/>
    </source>
</evidence>